<dbReference type="InterPro" id="IPR025677">
    <property type="entry name" value="OST-HTH-assoc_dom"/>
</dbReference>
<reference evidence="4 5" key="1">
    <citation type="submission" date="2015-04" db="EMBL/GenBank/DDBJ databases">
        <authorList>
            <consortium name="Pathogen Informatics"/>
        </authorList>
    </citation>
    <scope>NUCLEOTIDE SEQUENCE [LARGE SCALE GENOMIC DNA]</scope>
    <source>
        <strain evidence="4 5">SGS1</strain>
    </source>
</reference>
<feature type="region of interest" description="Disordered" evidence="1">
    <location>
        <begin position="405"/>
        <end position="424"/>
    </location>
</feature>
<dbReference type="Proteomes" id="UP000220158">
    <property type="component" value="Chromosome 14"/>
</dbReference>
<dbReference type="OMA" id="QHSNQDD"/>
<feature type="domain" description="OST-HTH associated" evidence="2">
    <location>
        <begin position="1589"/>
        <end position="1645"/>
    </location>
</feature>
<evidence type="ECO:0000313" key="4">
    <source>
        <dbReference type="EMBL" id="CRH02903.1"/>
    </source>
</evidence>
<sequence>MKALKSKSEYVLNIKETYEENLEDYIDNNCHINNYNLYDYIEKTKKSNSYNNKNPNKNDQTSKILNYLLEDFFSSSENTFDFLSLQEENTKNNSNLCEVEGKNNVDNDAKENHSKNILCEKILNHLKNREQNLSQNKKFQIILNFLKENMNYCKNKKDILEVNNITNNAKNSSFISNKNESKEKNKNFVNVKNEEIKNYNSKTNKEPCYYTINNNNENDNYSNYNDYKNLNLDDLKIDEIIFGTKNYSKKQEFKEKKFNNHIIKSSEISYIVNKEFSNEDAPSIDFSRNNNINVCKNFSFDNKEKMLEDQSLDKMNNINKLFNSIFFFNNNKGYDNIKKCPDIYHNSRNNLFNSNNNCMNYNILDNEKKNINNSNKAFNKNDNDSKNDINSINNNSYKNNYNNITSSNNFNSNSNNNINNKEDNNINYNENHINRNYNQNHINNNNNHINSNNDDNNNKSSNEVIEKEVNKVNINSNILSNMYETNFLKYSVNEVNEYKFFDARINEKNISPQSFELSSRYCNSNLNAKSTKKNYLENTDTENSINLHEVDLNFMNDVPYNFREIYEKSNNEINNYIEKNNYFENIYENKENIIFSNAYNKKISDHHEVEQKDIFLKRNQNNNSNNKCFIYDESNLDNNTLNNVKTENNNELNNICSPISNFNNENSLLNSFNNIDSIFHNNSLNVNLFLNNFNMNNLKNKNETESFSKEKYVGYFDEEIKNHLKQEKNNLERQINRNGDEIYSKKHNSNLPNEKNNFLKFSKITSIYNNDESFYTPMPYELNKNGITSKINNEEESNLSYDFDCNQEKIIKEENNITKDIKNNCSHNKTMNKVEIKKTSNRLLLNNYEAYFENKKGKNLSRNQSLHSEKNTESWANYKKYIYSKSSNKNMNNFYKKKNEEKKYLTKSHSNTNVNSLTNKSKYFLNKKTNNTNCFKDDMFVFHKNLESNNDYKKFKSNAQLKNEENNNNKNIKLSLNYMNDSNRPFLKNSHNMNIIYNNSKIQSDRNNDITNTIILSKNSILTDINQIKNSPNESISSKMNNAISNMTHVNNMHNFHPMIYDNNKDIINNDVSNNNNNNNNNYNNNIYNDNDNNCNNINKINSDYDDDNIYNNNSDCDKYDNYNNSNYKNKDNKNNNHYDDYDNDDYINSNNINNIDIIYDNDNTNNNNNNNNDSNNSSSNNSNNNDNNINISNNDYINNDNNINICNNDYINNSNNNNDNTNDKNKENNNNNDSGNSTNNNINNNDSTNNNYNYNDNNKNKDNSNNSYDNNYNESNNNANTNGMNNNVTKVSSKDSKLDGFNTHNKKGNSKKMKFSNNLVLNNNSKNMKNYFFKDFQKSNNNNISKNEISFQNSRNIYNSGNNRKERKKKKMTNSNSCNDLQNYYNEKKNNMKNTALTKSISANNLNLYSILYDAILSLYDERIKPTEKEVVRKLKELNINSKFIKNIYFYISSYPEFIIEKEENSDTWVVYLKNEPADFKGFFDPCDKDAPCDENVWNSFLIYLIEIMKNQYCKAENDNQGNNKQKDEVNENFKENNENGLQSSISENTLLNNKLENDNFSKTNEENSIPILSFRKKNKKDNVDQIYRFKGGRYNMAVELKNRNLSFLKNLKLGEICHLIQKSISLNILRYEDKYLQPLCACNIVVFSSMFSLGLNVEQKYGVTTSSQLGFPHLGDIEIHPIRTIEQVKKCLNEILKNFPLGAAIGHLKKTIIEKYGLYICPMIFRYTRLCPLLASDLFSNTCRVFSDTNHRIFVQLVHFEMPENVTLYTPKKAKKEESSTENAITYYENLFKKNISYIFNEVYYSKKYEELF</sequence>
<organism evidence="4 5">
    <name type="scientific">Plasmodium relictum</name>
    <dbReference type="NCBI Taxonomy" id="85471"/>
    <lineage>
        <taxon>Eukaryota</taxon>
        <taxon>Sar</taxon>
        <taxon>Alveolata</taxon>
        <taxon>Apicomplexa</taxon>
        <taxon>Aconoidasida</taxon>
        <taxon>Haemosporida</taxon>
        <taxon>Plasmodiidae</taxon>
        <taxon>Plasmodium</taxon>
        <taxon>Plasmodium (Haemamoeba)</taxon>
    </lineage>
</organism>
<feature type="region of interest" description="Disordered" evidence="1">
    <location>
        <begin position="1215"/>
        <end position="1312"/>
    </location>
</feature>
<feature type="region of interest" description="Disordered" evidence="1">
    <location>
        <begin position="1356"/>
        <end position="1376"/>
    </location>
</feature>
<evidence type="ECO:0000259" key="2">
    <source>
        <dbReference type="Pfam" id="PF14418"/>
    </source>
</evidence>
<feature type="domain" description="DUF7602" evidence="3">
    <location>
        <begin position="1411"/>
        <end position="1483"/>
    </location>
</feature>
<dbReference type="GeneID" id="39739070"/>
<feature type="region of interest" description="Disordered" evidence="1">
    <location>
        <begin position="1164"/>
        <end position="1194"/>
    </location>
</feature>
<dbReference type="Pfam" id="PF24549">
    <property type="entry name" value="DUF7602"/>
    <property type="match status" value="1"/>
</dbReference>
<feature type="compositionally biased region" description="Low complexity" evidence="1">
    <location>
        <begin position="1229"/>
        <end position="1288"/>
    </location>
</feature>
<name>A0A1J1HC73_PLARL</name>
<dbReference type="KEGG" id="prel:PRELSG_1463800"/>
<evidence type="ECO:0000259" key="3">
    <source>
        <dbReference type="Pfam" id="PF24549"/>
    </source>
</evidence>
<evidence type="ECO:0000313" key="5">
    <source>
        <dbReference type="Proteomes" id="UP000220158"/>
    </source>
</evidence>
<proteinExistence type="predicted"/>
<dbReference type="EMBL" id="LN835309">
    <property type="protein sequence ID" value="CRH02903.1"/>
    <property type="molecule type" value="Genomic_DNA"/>
</dbReference>
<feature type="region of interest" description="Disordered" evidence="1">
    <location>
        <begin position="373"/>
        <end position="394"/>
    </location>
</feature>
<dbReference type="OrthoDB" id="447390at2759"/>
<feature type="compositionally biased region" description="Basic and acidic residues" evidence="1">
    <location>
        <begin position="1129"/>
        <end position="1141"/>
    </location>
</feature>
<dbReference type="RefSeq" id="XP_028535423.1">
    <property type="nucleotide sequence ID" value="XM_028679740.1"/>
</dbReference>
<evidence type="ECO:0000256" key="1">
    <source>
        <dbReference type="SAM" id="MobiDB-lite"/>
    </source>
</evidence>
<gene>
    <name evidence="4" type="ORF">PRELSG_1463800</name>
</gene>
<feature type="region of interest" description="Disordered" evidence="1">
    <location>
        <begin position="1118"/>
        <end position="1146"/>
    </location>
</feature>
<dbReference type="VEuPathDB" id="PlasmoDB:PRELSG_1463800"/>
<feature type="region of interest" description="Disordered" evidence="1">
    <location>
        <begin position="437"/>
        <end position="460"/>
    </location>
</feature>
<dbReference type="InterPro" id="IPR056022">
    <property type="entry name" value="DUF7602"/>
</dbReference>
<dbReference type="Pfam" id="PF14418">
    <property type="entry name" value="OHA"/>
    <property type="match status" value="1"/>
</dbReference>
<protein>
    <submittedName>
        <fullName evidence="4">Uncharacterized protein</fullName>
    </submittedName>
</protein>
<accession>A0A1J1HC73</accession>
<keyword evidence="5" id="KW-1185">Reference proteome</keyword>